<accession>A0A1S8ADD7</accession>
<organism evidence="1">
    <name type="scientific">Citrus limon</name>
    <name type="common">Lemon</name>
    <name type="synonym">Citrus medica var. limon</name>
    <dbReference type="NCBI Taxonomy" id="2708"/>
    <lineage>
        <taxon>Eukaryota</taxon>
        <taxon>Viridiplantae</taxon>
        <taxon>Streptophyta</taxon>
        <taxon>Embryophyta</taxon>
        <taxon>Tracheophyta</taxon>
        <taxon>Spermatophyta</taxon>
        <taxon>Magnoliopsida</taxon>
        <taxon>eudicotyledons</taxon>
        <taxon>Gunneridae</taxon>
        <taxon>Pentapetalae</taxon>
        <taxon>rosids</taxon>
        <taxon>malvids</taxon>
        <taxon>Sapindales</taxon>
        <taxon>Rutaceae</taxon>
        <taxon>Aurantioideae</taxon>
        <taxon>Citrus</taxon>
    </lineage>
</organism>
<reference evidence="1" key="1">
    <citation type="submission" date="2016-12" db="EMBL/GenBank/DDBJ databases">
        <title>Transcriptomic, proteomic, and metabolomic analysis of Citrus limon response to graft inoculation by Candidatus Liberibacter asiaticus.</title>
        <authorList>
            <person name="Ramsey J."/>
            <person name="Chin E."/>
            <person name="Chavez J."/>
            <person name="Saha S."/>
            <person name="Mischuk D."/>
            <person name="Mahoney J."/>
            <person name="Mohr J."/>
            <person name="Robison F."/>
            <person name="Godfrey K."/>
            <person name="Levesque C."/>
            <person name="Foster L."/>
            <person name="Xu Y."/>
            <person name="Strickler S."/>
            <person name="Fernandez-Pozo N."/>
            <person name="Polek M.L."/>
            <person name="Giovannoni J."/>
            <person name="Mueller L.A."/>
            <person name="Slupsky C."/>
            <person name="Bruce J."/>
            <person name="Cilia M."/>
        </authorList>
    </citation>
    <scope>NUCLEOTIDE SEQUENCE</scope>
</reference>
<evidence type="ECO:0000313" key="1">
    <source>
        <dbReference type="EMBL" id="JAV45347.1"/>
    </source>
</evidence>
<proteinExistence type="predicted"/>
<dbReference type="EMBL" id="GFAY01000303">
    <property type="protein sequence ID" value="JAV45347.1"/>
    <property type="molecule type" value="Transcribed_RNA"/>
</dbReference>
<protein>
    <submittedName>
        <fullName evidence="1">Uncharacterized protein</fullName>
    </submittedName>
</protein>
<sequence length="32" mass="3980">MHLMSFLIIHVQEIWILGFAWTYGLRNFIWDQ</sequence>
<name>A0A1S8ADD7_CITLI</name>
<dbReference type="AlphaFoldDB" id="A0A1S8ADD7"/>